<dbReference type="InterPro" id="IPR027417">
    <property type="entry name" value="P-loop_NTPase"/>
</dbReference>
<accession>A0ABZ2XAN8</accession>
<dbReference type="InterPro" id="IPR007111">
    <property type="entry name" value="NACHT_NTPase"/>
</dbReference>
<evidence type="ECO:0000256" key="2">
    <source>
        <dbReference type="SAM" id="MobiDB-lite"/>
    </source>
</evidence>
<feature type="domain" description="NACHT" evidence="3">
    <location>
        <begin position="290"/>
        <end position="440"/>
    </location>
</feature>
<evidence type="ECO:0000259" key="3">
    <source>
        <dbReference type="PROSITE" id="PS50837"/>
    </source>
</evidence>
<dbReference type="Proteomes" id="UP001489902">
    <property type="component" value="Chromosome 7"/>
</dbReference>
<organism evidence="4 5">
    <name type="scientific">Fusarium acuminatum</name>
    <dbReference type="NCBI Taxonomy" id="5515"/>
    <lineage>
        <taxon>Eukaryota</taxon>
        <taxon>Fungi</taxon>
        <taxon>Dikarya</taxon>
        <taxon>Ascomycota</taxon>
        <taxon>Pezizomycotina</taxon>
        <taxon>Sordariomycetes</taxon>
        <taxon>Hypocreomycetidae</taxon>
        <taxon>Hypocreales</taxon>
        <taxon>Nectriaceae</taxon>
        <taxon>Fusarium</taxon>
        <taxon>Fusarium tricinctum species complex</taxon>
    </lineage>
</organism>
<evidence type="ECO:0000313" key="5">
    <source>
        <dbReference type="Proteomes" id="UP001489902"/>
    </source>
</evidence>
<dbReference type="InterPro" id="IPR056693">
    <property type="entry name" value="DUF7791"/>
</dbReference>
<protein>
    <submittedName>
        <fullName evidence="4">NACHT domain-containing protein</fullName>
    </submittedName>
</protein>
<keyword evidence="1" id="KW-0677">Repeat</keyword>
<evidence type="ECO:0000256" key="1">
    <source>
        <dbReference type="ARBA" id="ARBA00022737"/>
    </source>
</evidence>
<feature type="compositionally biased region" description="Polar residues" evidence="2">
    <location>
        <begin position="251"/>
        <end position="266"/>
    </location>
</feature>
<reference evidence="4 5" key="1">
    <citation type="submission" date="2024-04" db="EMBL/GenBank/DDBJ databases">
        <title>Complete genome sequence of Fusarium acuminatum.</title>
        <authorList>
            <person name="Lan B."/>
        </authorList>
    </citation>
    <scope>NUCLEOTIDE SEQUENCE [LARGE SCALE GENOMIC DNA]</scope>
    <source>
        <strain evidence="4">1A</strain>
    </source>
</reference>
<sequence length="910" mass="103225">MATGLEVVGAIGALWPIFVGSNDAITLCKKIYDGKPTHDIDLEDFSNQMSGVINDIQKHCQAISKSKISSKAETKLAEIANHYQSCARELQIELRYVTSIQKKGNFGIAVKSGIRSWRHRKNIERIALKLSKYQDAIDTQMLSQLCSDLDAQNLQHKERFHDIIYSIQSASARNDHSHYRIENYLQAQNDAMTAENKRLQLLESLRAPEMHKRYNDLMNSSEANLDGVFASYKRIINNEKKLSEDDGGHIANSNDNDQGPTNSAQASKRDDEIIDRVWLSFLAWLRSNDPLFCIQGKPGSGKSTLMKFLIDDERTKELLQDNAKPTILSYFFWKIGESSQNTIKGLLYSLIHQVLAGDDETLDFALDHDAVGSQRGYNDWSVAALRNLFGFIAEAKSDRLCIFIDGIDEVCNADGIDKLTELITETLKHPNVKICVSSRPENTVTTWLKGHNAPSIRLEDLTRPEMTSFALKESKTFLVSKRLSVETHRRLSEEVVEKSQGGFLWLYLVIRSLKAGIRNGNSEKMLLDRLHELPSVLEQRYADMWQRLNENHSVYHKTAAKYFQFALHSPYTTRFIWEADHCRTLCSEIWQPTLGQIVCASRPSLQDLLISSESDVDFTKVQQLCEDAKLDIENRCAGLLQVRSYRYWPSYYLNWTEKLNKLFLDHVKFIHRTAHDFLIDTEAGSKIMAHATSSWDEMDEEFFKGLLCICNVAYSKCGMGAYMASLLHQISHIVERTGSEKSQLTANLLQLVQKPHGNSVIEGGPSWKPKNPFLSYLTEFRCFDDYIVSTLQRSPSVTTATVVLRNSWGHDLSLDYRPERRPSLELVEALLSMGANPHIKSIYNKWRTCSDEPLVSNDTTFSHLLKYGVMGVFCSAYTGGNFATFILKVMLNMAAACPELEAPTLAILKV</sequence>
<name>A0ABZ2XAN8_9HYPO</name>
<dbReference type="InterPro" id="IPR056884">
    <property type="entry name" value="NPHP3-like_N"/>
</dbReference>
<proteinExistence type="predicted"/>
<evidence type="ECO:0000313" key="4">
    <source>
        <dbReference type="EMBL" id="WZH49835.1"/>
    </source>
</evidence>
<gene>
    <name evidence="4" type="ORF">QYS62_011053</name>
</gene>
<dbReference type="PANTHER" id="PTHR10039">
    <property type="entry name" value="AMELOGENIN"/>
    <property type="match status" value="1"/>
</dbReference>
<dbReference type="PROSITE" id="PS50837">
    <property type="entry name" value="NACHT"/>
    <property type="match status" value="1"/>
</dbReference>
<feature type="region of interest" description="Disordered" evidence="2">
    <location>
        <begin position="243"/>
        <end position="268"/>
    </location>
</feature>
<dbReference type="SUPFAM" id="SSF52540">
    <property type="entry name" value="P-loop containing nucleoside triphosphate hydrolases"/>
    <property type="match status" value="1"/>
</dbReference>
<dbReference type="Gene3D" id="3.40.50.300">
    <property type="entry name" value="P-loop containing nucleotide triphosphate hydrolases"/>
    <property type="match status" value="1"/>
</dbReference>
<dbReference type="PANTHER" id="PTHR10039:SF5">
    <property type="entry name" value="NACHT DOMAIN-CONTAINING PROTEIN"/>
    <property type="match status" value="1"/>
</dbReference>
<dbReference type="EMBL" id="CP151266">
    <property type="protein sequence ID" value="WZH49835.1"/>
    <property type="molecule type" value="Genomic_DNA"/>
</dbReference>
<keyword evidence="5" id="KW-1185">Reference proteome</keyword>
<dbReference type="Pfam" id="PF24883">
    <property type="entry name" value="NPHP3_N"/>
    <property type="match status" value="1"/>
</dbReference>
<dbReference type="Pfam" id="PF25053">
    <property type="entry name" value="DUF7791"/>
    <property type="match status" value="1"/>
</dbReference>